<dbReference type="AlphaFoldDB" id="A0A182JN82"/>
<organism evidence="1">
    <name type="scientific">Anopheles atroparvus</name>
    <name type="common">European mosquito</name>
    <dbReference type="NCBI Taxonomy" id="41427"/>
    <lineage>
        <taxon>Eukaryota</taxon>
        <taxon>Metazoa</taxon>
        <taxon>Ecdysozoa</taxon>
        <taxon>Arthropoda</taxon>
        <taxon>Hexapoda</taxon>
        <taxon>Insecta</taxon>
        <taxon>Pterygota</taxon>
        <taxon>Neoptera</taxon>
        <taxon>Endopterygota</taxon>
        <taxon>Diptera</taxon>
        <taxon>Nematocera</taxon>
        <taxon>Culicoidea</taxon>
        <taxon>Culicidae</taxon>
        <taxon>Anophelinae</taxon>
        <taxon>Anopheles</taxon>
    </lineage>
</organism>
<proteinExistence type="predicted"/>
<sequence>MCVQTPSNLPTRRLRSSQGQSAGIHPVCFVRLVWKRGLPNVLRSEGNEFINTKGIHVGNAGADQGIKAFASDALELTLLEFVHLLERADEVATTVVGVSEGSLLEALELYLQFRLVLYRCHWLNRVHGLHWLDRLVRLHRFHRLIERSLRAQLHLVANGPRLPITIIYTKLKSHIVQAQIVLAATVGSFGLRSYDMDQHSL</sequence>
<name>A0A182JN82_ANOAO</name>
<dbReference type="VEuPathDB" id="VectorBase:AATE021221"/>
<protein>
    <submittedName>
        <fullName evidence="1">Uncharacterized protein</fullName>
    </submittedName>
</protein>
<evidence type="ECO:0000313" key="1">
    <source>
        <dbReference type="EnsemblMetazoa" id="AATE021221-PA.1"/>
    </source>
</evidence>
<accession>A0A182JN82</accession>
<reference evidence="1" key="1">
    <citation type="submission" date="2022-08" db="UniProtKB">
        <authorList>
            <consortium name="EnsemblMetazoa"/>
        </authorList>
    </citation>
    <scope>IDENTIFICATION</scope>
    <source>
        <strain evidence="1">EBRO</strain>
    </source>
</reference>
<dbReference type="EnsemblMetazoa" id="AATE021221-RA">
    <property type="protein sequence ID" value="AATE021221-PA.1"/>
    <property type="gene ID" value="AATE021221"/>
</dbReference>